<feature type="domain" description="Serine aminopeptidase S33" evidence="1">
    <location>
        <begin position="72"/>
        <end position="180"/>
    </location>
</feature>
<name>A0A923S4E6_9BURK</name>
<dbReference type="AlphaFoldDB" id="A0A923S4E6"/>
<sequence>MVYAIFSASLLVAAGALYAAAIGWLWWRQEKMLFEPEPLDIDDPIAGDADTREFFVEVPGARLSVAHLKRENPRGVFFFLHGNSGNLKKWFVELDAFRQANFDVVMFDYRGFGKSSGCIESEMQLRADVQAVWDHFAPMYEGKRVVISGQSLGTGLAAGLAAHLCAAGRAPDLTLLVSPYSSMRLLAAELYPWVPVEKVLRYPLHTLEHAAKLMGPVMLIHGEKDELIPIHHSETLAKSMHKAELLRVTGAGHSDVHQFPSVRQALVSALGRL</sequence>
<organism evidence="2 3">
    <name type="scientific">Ramlibacter albus</name>
    <dbReference type="NCBI Taxonomy" id="2079448"/>
    <lineage>
        <taxon>Bacteria</taxon>
        <taxon>Pseudomonadati</taxon>
        <taxon>Pseudomonadota</taxon>
        <taxon>Betaproteobacteria</taxon>
        <taxon>Burkholderiales</taxon>
        <taxon>Comamonadaceae</taxon>
        <taxon>Ramlibacter</taxon>
    </lineage>
</organism>
<dbReference type="PANTHER" id="PTHR12277">
    <property type="entry name" value="ALPHA/BETA HYDROLASE DOMAIN-CONTAINING PROTEIN"/>
    <property type="match status" value="1"/>
</dbReference>
<dbReference type="EMBL" id="JACORU010000008">
    <property type="protein sequence ID" value="MBC5766838.1"/>
    <property type="molecule type" value="Genomic_DNA"/>
</dbReference>
<dbReference type="SUPFAM" id="SSF53474">
    <property type="entry name" value="alpha/beta-Hydrolases"/>
    <property type="match status" value="1"/>
</dbReference>
<gene>
    <name evidence="2" type="ORF">H8R02_20400</name>
</gene>
<protein>
    <submittedName>
        <fullName evidence="2">Alpha/beta fold hydrolase</fullName>
    </submittedName>
</protein>
<dbReference type="GO" id="GO:0016787">
    <property type="term" value="F:hydrolase activity"/>
    <property type="evidence" value="ECO:0007669"/>
    <property type="project" value="UniProtKB-KW"/>
</dbReference>
<proteinExistence type="predicted"/>
<keyword evidence="3" id="KW-1185">Reference proteome</keyword>
<dbReference type="Proteomes" id="UP000596827">
    <property type="component" value="Unassembled WGS sequence"/>
</dbReference>
<dbReference type="InterPro" id="IPR029058">
    <property type="entry name" value="AB_hydrolase_fold"/>
</dbReference>
<comment type="caution">
    <text evidence="2">The sequence shown here is derived from an EMBL/GenBank/DDBJ whole genome shotgun (WGS) entry which is preliminary data.</text>
</comment>
<evidence type="ECO:0000259" key="1">
    <source>
        <dbReference type="Pfam" id="PF12146"/>
    </source>
</evidence>
<keyword evidence="2" id="KW-0378">Hydrolase</keyword>
<reference evidence="2" key="1">
    <citation type="submission" date="2020-08" db="EMBL/GenBank/DDBJ databases">
        <title>Ramlibacter sp. GTP1 16S ribosomal RNA gene genome sequencing and assembly.</title>
        <authorList>
            <person name="Kang M."/>
        </authorList>
    </citation>
    <scope>NUCLEOTIDE SEQUENCE</scope>
    <source>
        <strain evidence="2">GTP1</strain>
    </source>
</reference>
<accession>A0A923S4E6</accession>
<dbReference type="Gene3D" id="3.40.50.1820">
    <property type="entry name" value="alpha/beta hydrolase"/>
    <property type="match status" value="1"/>
</dbReference>
<dbReference type="Pfam" id="PF12146">
    <property type="entry name" value="Hydrolase_4"/>
    <property type="match status" value="1"/>
</dbReference>
<dbReference type="PANTHER" id="PTHR12277:SF81">
    <property type="entry name" value="PROTEIN ABHD13"/>
    <property type="match status" value="1"/>
</dbReference>
<dbReference type="InterPro" id="IPR022742">
    <property type="entry name" value="Hydrolase_4"/>
</dbReference>
<evidence type="ECO:0000313" key="2">
    <source>
        <dbReference type="EMBL" id="MBC5766838.1"/>
    </source>
</evidence>
<evidence type="ECO:0000313" key="3">
    <source>
        <dbReference type="Proteomes" id="UP000596827"/>
    </source>
</evidence>
<dbReference type="RefSeq" id="WP_187083334.1">
    <property type="nucleotide sequence ID" value="NZ_JACORU010000008.1"/>
</dbReference>